<dbReference type="GO" id="GO:0016668">
    <property type="term" value="F:oxidoreductase activity, acting on a sulfur group of donors, NAD(P) as acceptor"/>
    <property type="evidence" value="ECO:0007669"/>
    <property type="project" value="InterPro"/>
</dbReference>
<keyword evidence="8" id="KW-0520">NAD</keyword>
<evidence type="ECO:0000256" key="2">
    <source>
        <dbReference type="ARBA" id="ARBA00022630"/>
    </source>
</evidence>
<evidence type="ECO:0000256" key="5">
    <source>
        <dbReference type="ARBA" id="ARBA00023002"/>
    </source>
</evidence>
<dbReference type="InterPro" id="IPR001100">
    <property type="entry name" value="Pyr_nuc-diS_OxRdtase"/>
</dbReference>
<dbReference type="PRINTS" id="PR00411">
    <property type="entry name" value="PNDRDTASEI"/>
</dbReference>
<keyword evidence="3 8" id="KW-0274">FAD</keyword>
<dbReference type="RefSeq" id="WP_147930105.1">
    <property type="nucleotide sequence ID" value="NZ_VOXD01000009.1"/>
</dbReference>
<evidence type="ECO:0000259" key="11">
    <source>
        <dbReference type="Pfam" id="PF02852"/>
    </source>
</evidence>
<evidence type="ECO:0000256" key="1">
    <source>
        <dbReference type="ARBA" id="ARBA00007532"/>
    </source>
</evidence>
<feature type="binding site" evidence="8">
    <location>
        <position position="53"/>
    </location>
    <ligand>
        <name>FAD</name>
        <dbReference type="ChEBI" id="CHEBI:57692"/>
    </ligand>
</feature>
<dbReference type="Pfam" id="PF02852">
    <property type="entry name" value="Pyr_redox_dim"/>
    <property type="match status" value="1"/>
</dbReference>
<dbReference type="PRINTS" id="PR00368">
    <property type="entry name" value="FADPNR"/>
</dbReference>
<dbReference type="PANTHER" id="PTHR43014:SF2">
    <property type="entry name" value="MERCURIC REDUCTASE"/>
    <property type="match status" value="1"/>
</dbReference>
<comment type="cofactor">
    <cofactor evidence="8">
        <name>FAD</name>
        <dbReference type="ChEBI" id="CHEBI:57692"/>
    </cofactor>
    <text evidence="8">Binds 1 FAD per subunit.</text>
</comment>
<dbReference type="InterPro" id="IPR036188">
    <property type="entry name" value="FAD/NAD-bd_sf"/>
</dbReference>
<dbReference type="SUPFAM" id="SSF55424">
    <property type="entry name" value="FAD/NAD-linked reductases, dimerisation (C-terminal) domain"/>
    <property type="match status" value="1"/>
</dbReference>
<dbReference type="Gene3D" id="3.30.390.30">
    <property type="match status" value="1"/>
</dbReference>
<comment type="caution">
    <text evidence="13">The sequence shown here is derived from an EMBL/GenBank/DDBJ whole genome shotgun (WGS) entry which is preliminary data.</text>
</comment>
<dbReference type="PIRSF" id="PIRSF000350">
    <property type="entry name" value="Mercury_reductase_MerA"/>
    <property type="match status" value="1"/>
</dbReference>
<feature type="binding site" evidence="8">
    <location>
        <begin position="141"/>
        <end position="143"/>
    </location>
    <ligand>
        <name>FAD</name>
        <dbReference type="ChEBI" id="CHEBI:57692"/>
    </ligand>
</feature>
<keyword evidence="2 10" id="KW-0285">Flavoprotein</keyword>
<dbReference type="GO" id="GO:0003955">
    <property type="term" value="F:NAD(P)H dehydrogenase (quinone) activity"/>
    <property type="evidence" value="ECO:0007669"/>
    <property type="project" value="TreeGrafter"/>
</dbReference>
<feature type="domain" description="FAD/NAD(P)-binding" evidence="12">
    <location>
        <begin position="6"/>
        <end position="317"/>
    </location>
</feature>
<evidence type="ECO:0000256" key="9">
    <source>
        <dbReference type="PIRSR" id="PIRSR000350-4"/>
    </source>
</evidence>
<dbReference type="OrthoDB" id="9800167at2"/>
<evidence type="ECO:0000256" key="4">
    <source>
        <dbReference type="ARBA" id="ARBA00022857"/>
    </source>
</evidence>
<organism evidence="13 14">
    <name type="scientific">Neolewinella aurantiaca</name>
    <dbReference type="NCBI Taxonomy" id="2602767"/>
    <lineage>
        <taxon>Bacteria</taxon>
        <taxon>Pseudomonadati</taxon>
        <taxon>Bacteroidota</taxon>
        <taxon>Saprospiria</taxon>
        <taxon>Saprospirales</taxon>
        <taxon>Lewinellaceae</taxon>
        <taxon>Neolewinella</taxon>
    </lineage>
</organism>
<feature type="binding site" evidence="8">
    <location>
        <position position="312"/>
    </location>
    <ligand>
        <name>FAD</name>
        <dbReference type="ChEBI" id="CHEBI:57692"/>
    </ligand>
</feature>
<keyword evidence="6" id="KW-1015">Disulfide bond</keyword>
<feature type="binding site" evidence="8">
    <location>
        <begin position="179"/>
        <end position="186"/>
    </location>
    <ligand>
        <name>NAD(+)</name>
        <dbReference type="ChEBI" id="CHEBI:57540"/>
    </ligand>
</feature>
<feature type="domain" description="Pyridine nucleotide-disulphide oxidoreductase dimerisation" evidence="11">
    <location>
        <begin position="348"/>
        <end position="456"/>
    </location>
</feature>
<feature type="disulfide bond" description="Redox-active" evidence="9">
    <location>
        <begin position="44"/>
        <end position="49"/>
    </location>
</feature>
<name>A0A5C7FJN4_9BACT</name>
<evidence type="ECO:0000256" key="3">
    <source>
        <dbReference type="ARBA" id="ARBA00022827"/>
    </source>
</evidence>
<dbReference type="PANTHER" id="PTHR43014">
    <property type="entry name" value="MERCURIC REDUCTASE"/>
    <property type="match status" value="1"/>
</dbReference>
<dbReference type="InterPro" id="IPR004099">
    <property type="entry name" value="Pyr_nucl-diS_OxRdtase_dimer"/>
</dbReference>
<evidence type="ECO:0000313" key="13">
    <source>
        <dbReference type="EMBL" id="TXF90066.1"/>
    </source>
</evidence>
<evidence type="ECO:0000256" key="8">
    <source>
        <dbReference type="PIRSR" id="PIRSR000350-3"/>
    </source>
</evidence>
<dbReference type="Pfam" id="PF07992">
    <property type="entry name" value="Pyr_redox_2"/>
    <property type="match status" value="1"/>
</dbReference>
<comment type="similarity">
    <text evidence="1 10">Belongs to the class-I pyridine nucleotide-disulfide oxidoreductase family.</text>
</comment>
<dbReference type="InterPro" id="IPR012999">
    <property type="entry name" value="Pyr_OxRdtase_I_AS"/>
</dbReference>
<keyword evidence="14" id="KW-1185">Reference proteome</keyword>
<keyword evidence="4" id="KW-0521">NADP</keyword>
<evidence type="ECO:0000259" key="12">
    <source>
        <dbReference type="Pfam" id="PF07992"/>
    </source>
</evidence>
<feature type="binding site" evidence="8">
    <location>
        <position position="272"/>
    </location>
    <ligand>
        <name>NAD(+)</name>
        <dbReference type="ChEBI" id="CHEBI:57540"/>
    </ligand>
</feature>
<reference evidence="13 14" key="1">
    <citation type="submission" date="2019-08" db="EMBL/GenBank/DDBJ databases">
        <title>Lewinella sp. strain SSH13 Genome sequencing and assembly.</title>
        <authorList>
            <person name="Kim I."/>
        </authorList>
    </citation>
    <scope>NUCLEOTIDE SEQUENCE [LARGE SCALE GENOMIC DNA]</scope>
    <source>
        <strain evidence="13 14">SSH13</strain>
    </source>
</reference>
<evidence type="ECO:0000256" key="10">
    <source>
        <dbReference type="RuleBase" id="RU003691"/>
    </source>
</evidence>
<dbReference type="AlphaFoldDB" id="A0A5C7FJN4"/>
<dbReference type="InterPro" id="IPR016156">
    <property type="entry name" value="FAD/NAD-linked_Rdtase_dimer_sf"/>
</dbReference>
<dbReference type="PROSITE" id="PS00076">
    <property type="entry name" value="PYRIDINE_REDOX_1"/>
    <property type="match status" value="1"/>
</dbReference>
<protein>
    <submittedName>
        <fullName evidence="13">NAD(P)/FAD-dependent oxidoreductase</fullName>
    </submittedName>
</protein>
<evidence type="ECO:0000256" key="7">
    <source>
        <dbReference type="ARBA" id="ARBA00023284"/>
    </source>
</evidence>
<keyword evidence="5 10" id="KW-0560">Oxidoreductase</keyword>
<dbReference type="Gene3D" id="3.50.50.60">
    <property type="entry name" value="FAD/NAD(P)-binding domain"/>
    <property type="match status" value="2"/>
</dbReference>
<sequence>MNYTHDLIVIGAGSGGLGCAGFGSSIGLNVALIDKTAKAFGGDCLNYGCVPSKAILHVASLFAGGKEAEAFGLKTEGKADFKKVMEYVHSRQEVIRAHETPEYFAKEFGTETIVGTAAMTGRNEVSVNGRKLTAPNIVLATGSVPRKMEVPGIDQVKQWDNESVFWELDELPEHLLVVGGGPISCELSQAFTRLGSKVTLLVRGERLNEKDPEVMGDILARKLEEEGVDIRFNTEIGSFTNATTALLKDGGAAGAGNAGRTLEFTHLLVAIGRKVRTEGLGLEQGGVKVEKGKIVTDDRYRTTNSSVYAIGDAWGGEQFSHGAEFHNTQLWNNLISPIKKKHNLDKFAWVTFTDPEIATFGMTPKRFKEKGIDFETRELSLKDDDRAIAADFRGGHLIVYLSKGWWGGGKVLGGSLAAPAAGEMIQTLHYLQTEGKKYSALTNMIYPYPVASRIVQKGARQGASDMLTSGPVPKILRWAYRLVNR</sequence>
<dbReference type="GO" id="GO:0050660">
    <property type="term" value="F:flavin adenine dinucleotide binding"/>
    <property type="evidence" value="ECO:0007669"/>
    <property type="project" value="TreeGrafter"/>
</dbReference>
<evidence type="ECO:0000256" key="6">
    <source>
        <dbReference type="ARBA" id="ARBA00023157"/>
    </source>
</evidence>
<keyword evidence="8" id="KW-0547">Nucleotide-binding</keyword>
<dbReference type="Proteomes" id="UP000321907">
    <property type="component" value="Unassembled WGS sequence"/>
</dbReference>
<gene>
    <name evidence="13" type="ORF">FUA23_07440</name>
</gene>
<dbReference type="InterPro" id="IPR023753">
    <property type="entry name" value="FAD/NAD-binding_dom"/>
</dbReference>
<dbReference type="SUPFAM" id="SSF51905">
    <property type="entry name" value="FAD/NAD(P)-binding domain"/>
    <property type="match status" value="1"/>
</dbReference>
<dbReference type="EMBL" id="VOXD01000009">
    <property type="protein sequence ID" value="TXF90066.1"/>
    <property type="molecule type" value="Genomic_DNA"/>
</dbReference>
<keyword evidence="7 10" id="KW-0676">Redox-active center</keyword>
<accession>A0A5C7FJN4</accession>
<evidence type="ECO:0000313" key="14">
    <source>
        <dbReference type="Proteomes" id="UP000321907"/>
    </source>
</evidence>
<proteinExistence type="inferred from homology"/>